<feature type="transmembrane region" description="Helical" evidence="1">
    <location>
        <begin position="41"/>
        <end position="61"/>
    </location>
</feature>
<dbReference type="EMBL" id="CAADRM010000149">
    <property type="protein sequence ID" value="VFU18362.1"/>
    <property type="molecule type" value="Genomic_DNA"/>
</dbReference>
<evidence type="ECO:0000256" key="1">
    <source>
        <dbReference type="SAM" id="Phobius"/>
    </source>
</evidence>
<feature type="transmembrane region" description="Helical" evidence="1">
    <location>
        <begin position="18"/>
        <end position="34"/>
    </location>
</feature>
<feature type="transmembrane region" description="Helical" evidence="1">
    <location>
        <begin position="159"/>
        <end position="177"/>
    </location>
</feature>
<keyword evidence="1" id="KW-0472">Membrane</keyword>
<keyword evidence="1" id="KW-0812">Transmembrane</keyword>
<protein>
    <submittedName>
        <fullName evidence="2">Uncharacterized protein</fullName>
    </submittedName>
</protein>
<organism evidence="2">
    <name type="scientific">anaerobic digester metagenome</name>
    <dbReference type="NCBI Taxonomy" id="1263854"/>
    <lineage>
        <taxon>unclassified sequences</taxon>
        <taxon>metagenomes</taxon>
        <taxon>ecological metagenomes</taxon>
    </lineage>
</organism>
<reference evidence="2" key="1">
    <citation type="submission" date="2019-03" db="EMBL/GenBank/DDBJ databases">
        <authorList>
            <person name="Hao L."/>
        </authorList>
    </citation>
    <scope>NUCLEOTIDE SEQUENCE</scope>
</reference>
<feature type="transmembrane region" description="Helical" evidence="1">
    <location>
        <begin position="81"/>
        <end position="102"/>
    </location>
</feature>
<gene>
    <name evidence="2" type="ORF">SCFA_810010</name>
</gene>
<evidence type="ECO:0000313" key="2">
    <source>
        <dbReference type="EMBL" id="VFU18362.1"/>
    </source>
</evidence>
<sequence length="210" mass="24119">MTDSASQALAILRDPSHFEWYVIPFLLVVIYIYHNEIRLKNFSAVFAGLALWGCDWFNEIWNALVFHFTQYAPVWGTPGKSAFVLLIGLNIEISLMFLLMGVACTIILPEDRKLKILGIPNRLFFAIVFTTLAVIVEIILNAIGALTWEYSWWSARFPWLLWVFGYFYFFVVAYLVYDMKTYRAKALTVGAIFAVDIACLVVFMGILGWI</sequence>
<feature type="transmembrane region" description="Helical" evidence="1">
    <location>
        <begin position="123"/>
        <end position="147"/>
    </location>
</feature>
<proteinExistence type="predicted"/>
<keyword evidence="1" id="KW-1133">Transmembrane helix</keyword>
<feature type="transmembrane region" description="Helical" evidence="1">
    <location>
        <begin position="189"/>
        <end position="209"/>
    </location>
</feature>
<dbReference type="AlphaFoldDB" id="A0A485M7E6"/>
<name>A0A485M7E6_9ZZZZ</name>
<accession>A0A485M7E6</accession>